<dbReference type="Proteomes" id="UP000266841">
    <property type="component" value="Unassembled WGS sequence"/>
</dbReference>
<proteinExistence type="predicted"/>
<keyword evidence="2" id="KW-1185">Reference proteome</keyword>
<feature type="non-terminal residue" evidence="1">
    <location>
        <position position="1"/>
    </location>
</feature>
<reference evidence="1 2" key="1">
    <citation type="journal article" date="2012" name="Genome Biol.">
        <title>Genome and low-iron response of an oceanic diatom adapted to chronic iron limitation.</title>
        <authorList>
            <person name="Lommer M."/>
            <person name="Specht M."/>
            <person name="Roy A.S."/>
            <person name="Kraemer L."/>
            <person name="Andreson R."/>
            <person name="Gutowska M.A."/>
            <person name="Wolf J."/>
            <person name="Bergner S.V."/>
            <person name="Schilhabel M.B."/>
            <person name="Klostermeier U.C."/>
            <person name="Beiko R.G."/>
            <person name="Rosenstiel P."/>
            <person name="Hippler M."/>
            <person name="Laroche J."/>
        </authorList>
    </citation>
    <scope>NUCLEOTIDE SEQUENCE [LARGE SCALE GENOMIC DNA]</scope>
    <source>
        <strain evidence="1 2">CCMP1005</strain>
    </source>
</reference>
<accession>K0RD02</accession>
<organism evidence="1 2">
    <name type="scientific">Thalassiosira oceanica</name>
    <name type="common">Marine diatom</name>
    <dbReference type="NCBI Taxonomy" id="159749"/>
    <lineage>
        <taxon>Eukaryota</taxon>
        <taxon>Sar</taxon>
        <taxon>Stramenopiles</taxon>
        <taxon>Ochrophyta</taxon>
        <taxon>Bacillariophyta</taxon>
        <taxon>Coscinodiscophyceae</taxon>
        <taxon>Thalassiosirophycidae</taxon>
        <taxon>Thalassiosirales</taxon>
        <taxon>Thalassiosiraceae</taxon>
        <taxon>Thalassiosira</taxon>
    </lineage>
</organism>
<protein>
    <submittedName>
        <fullName evidence="1">Uncharacterized protein</fullName>
    </submittedName>
</protein>
<dbReference type="AlphaFoldDB" id="K0RD02"/>
<comment type="caution">
    <text evidence="1">The sequence shown here is derived from an EMBL/GenBank/DDBJ whole genome shotgun (WGS) entry which is preliminary data.</text>
</comment>
<gene>
    <name evidence="1" type="ORF">THAOC_37048</name>
</gene>
<evidence type="ECO:0000313" key="2">
    <source>
        <dbReference type="Proteomes" id="UP000266841"/>
    </source>
</evidence>
<evidence type="ECO:0000313" key="1">
    <source>
        <dbReference type="EMBL" id="EJK44412.1"/>
    </source>
</evidence>
<name>K0RD02_THAOC</name>
<sequence>RSEAEASTIKSIARGSLENCFETPQGRLQNGKQLAASGRDNRAEDNAFIVAFAALLERERTLYIAPNTWAAIVSTAPRRAPSVFSVRPDVLDSEEQGGAVAGVLSPSQLGPSKRWFGSECGSAKKNARAIAEAPNCRPEDDFEASDGGCGPDDELFIGGVDDSEIDDDEEDRKELVCQRIEEYLADIRNSTMVQNPYSTNDSGMAKAR</sequence>
<dbReference type="EMBL" id="AGNL01049716">
    <property type="protein sequence ID" value="EJK44412.1"/>
    <property type="molecule type" value="Genomic_DNA"/>
</dbReference>